<evidence type="ECO:0000313" key="2">
    <source>
        <dbReference type="Proteomes" id="UP001215598"/>
    </source>
</evidence>
<accession>A0AAD7JM61</accession>
<protein>
    <submittedName>
        <fullName evidence="1">Uncharacterized protein</fullName>
    </submittedName>
</protein>
<dbReference type="AlphaFoldDB" id="A0AAD7JM61"/>
<comment type="caution">
    <text evidence="1">The sequence shown here is derived from an EMBL/GenBank/DDBJ whole genome shotgun (WGS) entry which is preliminary data.</text>
</comment>
<proteinExistence type="predicted"/>
<name>A0AAD7JM61_9AGAR</name>
<organism evidence="1 2">
    <name type="scientific">Mycena metata</name>
    <dbReference type="NCBI Taxonomy" id="1033252"/>
    <lineage>
        <taxon>Eukaryota</taxon>
        <taxon>Fungi</taxon>
        <taxon>Dikarya</taxon>
        <taxon>Basidiomycota</taxon>
        <taxon>Agaricomycotina</taxon>
        <taxon>Agaricomycetes</taxon>
        <taxon>Agaricomycetidae</taxon>
        <taxon>Agaricales</taxon>
        <taxon>Marasmiineae</taxon>
        <taxon>Mycenaceae</taxon>
        <taxon>Mycena</taxon>
    </lineage>
</organism>
<reference evidence="1" key="1">
    <citation type="submission" date="2023-03" db="EMBL/GenBank/DDBJ databases">
        <title>Massive genome expansion in bonnet fungi (Mycena s.s.) driven by repeated elements and novel gene families across ecological guilds.</title>
        <authorList>
            <consortium name="Lawrence Berkeley National Laboratory"/>
            <person name="Harder C.B."/>
            <person name="Miyauchi S."/>
            <person name="Viragh M."/>
            <person name="Kuo A."/>
            <person name="Thoen E."/>
            <person name="Andreopoulos B."/>
            <person name="Lu D."/>
            <person name="Skrede I."/>
            <person name="Drula E."/>
            <person name="Henrissat B."/>
            <person name="Morin E."/>
            <person name="Kohler A."/>
            <person name="Barry K."/>
            <person name="LaButti K."/>
            <person name="Morin E."/>
            <person name="Salamov A."/>
            <person name="Lipzen A."/>
            <person name="Mereny Z."/>
            <person name="Hegedus B."/>
            <person name="Baldrian P."/>
            <person name="Stursova M."/>
            <person name="Weitz H."/>
            <person name="Taylor A."/>
            <person name="Grigoriev I.V."/>
            <person name="Nagy L.G."/>
            <person name="Martin F."/>
            <person name="Kauserud H."/>
        </authorList>
    </citation>
    <scope>NUCLEOTIDE SEQUENCE</scope>
    <source>
        <strain evidence="1">CBHHK182m</strain>
    </source>
</reference>
<evidence type="ECO:0000313" key="1">
    <source>
        <dbReference type="EMBL" id="KAJ7766165.1"/>
    </source>
</evidence>
<dbReference type="Proteomes" id="UP001215598">
    <property type="component" value="Unassembled WGS sequence"/>
</dbReference>
<keyword evidence="2" id="KW-1185">Reference proteome</keyword>
<gene>
    <name evidence="1" type="ORF">B0H16DRAFT_1882982</name>
</gene>
<sequence length="271" mass="30046">MEPDEIMDGSPVIRLHDSAADVEPFLRAIFDSSYFMPPPSEISFHAVLGILRLSHKYDVGYLHKRALLHLETVYVVDITGVELENNGLDYTSADIHWDLDAIPILREVGALWLLPAACYNVGTFWLGLGGELASDASEWATFAALPSQLGQVCASMPAVHKDNTERLYRALTFPSSCASADACNLEKFQFLSARTSPSDGLYQDPLQIFYGNWSSEREGLLRGGGICSVCSRKAEEQYAATRAKIWAELPKKCGLEDWDVLKEQRRVALEG</sequence>
<dbReference type="EMBL" id="JARKIB010000024">
    <property type="protein sequence ID" value="KAJ7766165.1"/>
    <property type="molecule type" value="Genomic_DNA"/>
</dbReference>